<dbReference type="Proteomes" id="UP000230559">
    <property type="component" value="Unassembled WGS sequence"/>
</dbReference>
<proteinExistence type="predicted"/>
<feature type="signal peptide" evidence="1">
    <location>
        <begin position="1"/>
        <end position="23"/>
    </location>
</feature>
<feature type="domain" description="SGNH hydrolase-type esterase" evidence="2">
    <location>
        <begin position="40"/>
        <end position="226"/>
    </location>
</feature>
<name>A0A2G5RQI2_9BACL</name>
<dbReference type="Gene3D" id="3.40.50.1110">
    <property type="entry name" value="SGNH hydrolase"/>
    <property type="match status" value="1"/>
</dbReference>
<dbReference type="InterPro" id="IPR051532">
    <property type="entry name" value="Ester_Hydrolysis_Enzymes"/>
</dbReference>
<comment type="caution">
    <text evidence="3">The sequence shown here is derived from an EMBL/GenBank/DDBJ whole genome shotgun (WGS) entry which is preliminary data.</text>
</comment>
<dbReference type="SUPFAM" id="SSF52266">
    <property type="entry name" value="SGNH hydrolase"/>
    <property type="match status" value="1"/>
</dbReference>
<evidence type="ECO:0000313" key="3">
    <source>
        <dbReference type="EMBL" id="PIC05118.1"/>
    </source>
</evidence>
<evidence type="ECO:0000256" key="1">
    <source>
        <dbReference type="SAM" id="SignalP"/>
    </source>
</evidence>
<dbReference type="InterPro" id="IPR036514">
    <property type="entry name" value="SGNH_hydro_sf"/>
</dbReference>
<evidence type="ECO:0000259" key="2">
    <source>
        <dbReference type="Pfam" id="PF13472"/>
    </source>
</evidence>
<dbReference type="AlphaFoldDB" id="A0A2G5RQI2"/>
<dbReference type="GO" id="GO:0004622">
    <property type="term" value="F:phosphatidylcholine lysophospholipase activity"/>
    <property type="evidence" value="ECO:0007669"/>
    <property type="project" value="TreeGrafter"/>
</dbReference>
<reference evidence="3 4" key="1">
    <citation type="submission" date="2017-10" db="EMBL/GenBank/DDBJ databases">
        <title>Draft genome sequence of Anoxybacillus flavithermus KU2-6-11 from caldera Uzon (Russia:Kamchtka).</title>
        <authorList>
            <person name="Korzhuk A.V."/>
            <person name="Rozanov A.S."/>
            <person name="Bryanskaya A.V."/>
            <person name="Peltek S.E."/>
        </authorList>
    </citation>
    <scope>NUCLEOTIDE SEQUENCE [LARGE SCALE GENOMIC DNA]</scope>
    <source>
        <strain evidence="3 4">KU2-6_11</strain>
    </source>
</reference>
<dbReference type="PANTHER" id="PTHR30383:SF27">
    <property type="entry name" value="SPORE GERMINATION LIPASE LIPC"/>
    <property type="match status" value="1"/>
</dbReference>
<dbReference type="EMBL" id="PEDM01000009">
    <property type="protein sequence ID" value="PIC05118.1"/>
    <property type="molecule type" value="Genomic_DNA"/>
</dbReference>
<dbReference type="PANTHER" id="PTHR30383">
    <property type="entry name" value="THIOESTERASE 1/PROTEASE 1/LYSOPHOSPHOLIPASE L1"/>
    <property type="match status" value="1"/>
</dbReference>
<feature type="chain" id="PRO_5039464015" evidence="1">
    <location>
        <begin position="24"/>
        <end position="245"/>
    </location>
</feature>
<dbReference type="CDD" id="cd04506">
    <property type="entry name" value="SGNH_hydrolase_YpmR_like"/>
    <property type="match status" value="1"/>
</dbReference>
<protein>
    <submittedName>
        <fullName evidence="3">GDSL family lipase</fullName>
    </submittedName>
</protein>
<gene>
    <name evidence="3" type="ORF">CS060_06115</name>
</gene>
<dbReference type="InterPro" id="IPR013830">
    <property type="entry name" value="SGNH_hydro"/>
</dbReference>
<dbReference type="Pfam" id="PF13472">
    <property type="entry name" value="Lipase_GDSL_2"/>
    <property type="match status" value="1"/>
</dbReference>
<organism evidence="3 4">
    <name type="scientific">Anoxybacillus flavithermus</name>
    <dbReference type="NCBI Taxonomy" id="33934"/>
    <lineage>
        <taxon>Bacteria</taxon>
        <taxon>Bacillati</taxon>
        <taxon>Bacillota</taxon>
        <taxon>Bacilli</taxon>
        <taxon>Bacillales</taxon>
        <taxon>Anoxybacillaceae</taxon>
        <taxon>Anoxybacillus</taxon>
    </lineage>
</organism>
<accession>A0A2G5RQI2</accession>
<dbReference type="RefSeq" id="WP_035048205.1">
    <property type="nucleotide sequence ID" value="NZ_PEDM01000009.1"/>
</dbReference>
<evidence type="ECO:0000313" key="4">
    <source>
        <dbReference type="Proteomes" id="UP000230559"/>
    </source>
</evidence>
<sequence length="245" mass="28361">MNKFLLLFLCMCLVGCSSTPTMMKEKEQVQIKSRDLHVVALGDSLTEGVGDGEGGYVTLVKQYLEQREDINEVFVQNLGKRGLRSEQLTDVIMNNESVIRKADLILITIGGNDIMKVVRSHFLSLTYELFVKEQQAFASRLDEQLQLLRHMNQDTDIVLIGLYNPFSSAFPNIPEMDEIIHMWNEGSEEVISRYDRTLFVPIADLFEGRDDVLYDDQFHPNKIGYEQMAKRIYEYLQRHQEWIGE</sequence>
<keyword evidence="1" id="KW-0732">Signal</keyword>